<dbReference type="InterPro" id="IPR049012">
    <property type="entry name" value="Mutator_transp_dom"/>
</dbReference>
<accession>A0AA39KLE8</accession>
<reference evidence="2" key="2">
    <citation type="submission" date="2023-03" db="EMBL/GenBank/DDBJ databases">
        <authorList>
            <person name="Inwood S.N."/>
            <person name="Skelly J.G."/>
            <person name="Guhlin J."/>
            <person name="Harrop T.W.R."/>
            <person name="Goldson S.G."/>
            <person name="Dearden P.K."/>
        </authorList>
    </citation>
    <scope>NUCLEOTIDE SEQUENCE</scope>
    <source>
        <strain evidence="2">Irish</strain>
        <tissue evidence="2">Whole body</tissue>
    </source>
</reference>
<dbReference type="Proteomes" id="UP001168990">
    <property type="component" value="Unassembled WGS sequence"/>
</dbReference>
<comment type="caution">
    <text evidence="2">The sequence shown here is derived from an EMBL/GenBank/DDBJ whole genome shotgun (WGS) entry which is preliminary data.</text>
</comment>
<feature type="domain" description="Mutator-like transposase" evidence="1">
    <location>
        <begin position="54"/>
        <end position="158"/>
    </location>
</feature>
<name>A0AA39KLE8_9HYME</name>
<evidence type="ECO:0000313" key="3">
    <source>
        <dbReference type="Proteomes" id="UP001168990"/>
    </source>
</evidence>
<dbReference type="Pfam" id="PF20700">
    <property type="entry name" value="Mutator"/>
    <property type="match status" value="1"/>
</dbReference>
<dbReference type="AlphaFoldDB" id="A0AA39KLE8"/>
<organism evidence="2 3">
    <name type="scientific">Microctonus aethiopoides</name>
    <dbReference type="NCBI Taxonomy" id="144406"/>
    <lineage>
        <taxon>Eukaryota</taxon>
        <taxon>Metazoa</taxon>
        <taxon>Ecdysozoa</taxon>
        <taxon>Arthropoda</taxon>
        <taxon>Hexapoda</taxon>
        <taxon>Insecta</taxon>
        <taxon>Pterygota</taxon>
        <taxon>Neoptera</taxon>
        <taxon>Endopterygota</taxon>
        <taxon>Hymenoptera</taxon>
        <taxon>Apocrita</taxon>
        <taxon>Ichneumonoidea</taxon>
        <taxon>Braconidae</taxon>
        <taxon>Euphorinae</taxon>
        <taxon>Microctonus</taxon>
    </lineage>
</organism>
<sequence length="380" mass="43212">MDDSIDTEKNEIRNSNGRFTTKRKIRALQVGHDNGKKRKVLSDPKQCSPLVPDFCIFKTEDEKRVGFGSILYIRCMQCLLLNQVDSSERYKSPAAVLHTGQGHTKTASQATVMGIPSMSHTTWKLHERYLQPAIEEVTQNSMEEFIAEERRLTLENIEDLKRYLFKKNKSGELKLTRLANELQISYENAHDAFADVCAVEKSLNFYYTDTDLINKKCDIKYSILKLQITLNQNVYVVSFSPMKGALSKYIFTCTIAYDHTSSLSTTQISQTKGESTNNQSMILLLRRIQNLYDNPYPISDSINESSQRGMLQKRCRNVTSAMLNIAGNVAATFLHHSCNVPMSASLQRLECCRNVAPNIAGTLQKRCRNDTGMLQEYIEN</sequence>
<evidence type="ECO:0000313" key="2">
    <source>
        <dbReference type="EMBL" id="KAK0165656.1"/>
    </source>
</evidence>
<keyword evidence="3" id="KW-1185">Reference proteome</keyword>
<dbReference type="EMBL" id="JAQQBS010001422">
    <property type="protein sequence ID" value="KAK0165656.1"/>
    <property type="molecule type" value="Genomic_DNA"/>
</dbReference>
<reference evidence="2" key="1">
    <citation type="journal article" date="2023" name="bioRxiv">
        <title>Scaffold-level genome assemblies of two parasitoid biocontrol wasps reveal the parthenogenesis mechanism and an associated novel virus.</title>
        <authorList>
            <person name="Inwood S."/>
            <person name="Skelly J."/>
            <person name="Guhlin J."/>
            <person name="Harrop T."/>
            <person name="Goldson S."/>
            <person name="Dearden P."/>
        </authorList>
    </citation>
    <scope>NUCLEOTIDE SEQUENCE</scope>
    <source>
        <strain evidence="2">Irish</strain>
        <tissue evidence="2">Whole body</tissue>
    </source>
</reference>
<gene>
    <name evidence="2" type="ORF">PV328_004158</name>
</gene>
<proteinExistence type="predicted"/>
<evidence type="ECO:0000259" key="1">
    <source>
        <dbReference type="Pfam" id="PF20700"/>
    </source>
</evidence>
<protein>
    <recommendedName>
        <fullName evidence="1">Mutator-like transposase domain-containing protein</fullName>
    </recommendedName>
</protein>